<evidence type="ECO:0000313" key="1">
    <source>
        <dbReference type="EMBL" id="KAI8019898.1"/>
    </source>
</evidence>
<keyword evidence="2" id="KW-1185">Reference proteome</keyword>
<evidence type="ECO:0000313" key="2">
    <source>
        <dbReference type="Proteomes" id="UP001060215"/>
    </source>
</evidence>
<sequence>MITPEREVFHLITSEWWMEEVSMRIQPWRQIEARQERHYVSVTPSLSMEANHSRTRGFLDIPAQTPLPQTTQSSMDLLIWNCRGAGNKRFKRNMRELVRIHKPDLLVLMETKVEFSAMGMFFNRMGYTTSAHVDPVGRSGGIWMVWNPSMVNVRVTEASSQLITARVSRQSYSDWILSAIYASPCTTKRAELWQTLEDTAQSMSEPWLVAGDFNDFAN</sequence>
<protein>
    <submittedName>
        <fullName evidence="1">Uncharacterized protein</fullName>
    </submittedName>
</protein>
<reference evidence="1 2" key="1">
    <citation type="journal article" date="2022" name="Plant J.">
        <title>Chromosome-level genome of Camellia lanceoleosa provides a valuable resource for understanding genome evolution and self-incompatibility.</title>
        <authorList>
            <person name="Gong W."/>
            <person name="Xiao S."/>
            <person name="Wang L."/>
            <person name="Liao Z."/>
            <person name="Chang Y."/>
            <person name="Mo W."/>
            <person name="Hu G."/>
            <person name="Li W."/>
            <person name="Zhao G."/>
            <person name="Zhu H."/>
            <person name="Hu X."/>
            <person name="Ji K."/>
            <person name="Xiang X."/>
            <person name="Song Q."/>
            <person name="Yuan D."/>
            <person name="Jin S."/>
            <person name="Zhang L."/>
        </authorList>
    </citation>
    <scope>NUCLEOTIDE SEQUENCE [LARGE SCALE GENOMIC DNA]</scope>
    <source>
        <strain evidence="1">SQ_2022a</strain>
    </source>
</reference>
<organism evidence="1 2">
    <name type="scientific">Camellia lanceoleosa</name>
    <dbReference type="NCBI Taxonomy" id="1840588"/>
    <lineage>
        <taxon>Eukaryota</taxon>
        <taxon>Viridiplantae</taxon>
        <taxon>Streptophyta</taxon>
        <taxon>Embryophyta</taxon>
        <taxon>Tracheophyta</taxon>
        <taxon>Spermatophyta</taxon>
        <taxon>Magnoliopsida</taxon>
        <taxon>eudicotyledons</taxon>
        <taxon>Gunneridae</taxon>
        <taxon>Pentapetalae</taxon>
        <taxon>asterids</taxon>
        <taxon>Ericales</taxon>
        <taxon>Theaceae</taxon>
        <taxon>Camellia</taxon>
    </lineage>
</organism>
<dbReference type="EMBL" id="CM045759">
    <property type="protein sequence ID" value="KAI8019898.1"/>
    <property type="molecule type" value="Genomic_DNA"/>
</dbReference>
<accession>A0ACC0I3S6</accession>
<comment type="caution">
    <text evidence="1">The sequence shown here is derived from an EMBL/GenBank/DDBJ whole genome shotgun (WGS) entry which is preliminary data.</text>
</comment>
<name>A0ACC0I3S6_9ERIC</name>
<gene>
    <name evidence="1" type="ORF">LOK49_LG04G01548</name>
</gene>
<proteinExistence type="predicted"/>
<dbReference type="Proteomes" id="UP001060215">
    <property type="component" value="Chromosome 2"/>
</dbReference>